<feature type="compositionally biased region" description="Basic residues" evidence="7">
    <location>
        <begin position="259"/>
        <end position="271"/>
    </location>
</feature>
<protein>
    <recommendedName>
        <fullName evidence="6">rRNA biogenesis protein RRP36</fullName>
    </recommendedName>
</protein>
<evidence type="ECO:0000256" key="7">
    <source>
        <dbReference type="SAM" id="MobiDB-lite"/>
    </source>
</evidence>
<dbReference type="PANTHER" id="PTHR21738">
    <property type="entry name" value="RIBOSOMAL RNA PROCESSING PROTEIN 36 HOMOLOG"/>
    <property type="match status" value="1"/>
</dbReference>
<comment type="similarity">
    <text evidence="2 6">Belongs to the RRP36 family.</text>
</comment>
<evidence type="ECO:0000256" key="3">
    <source>
        <dbReference type="ARBA" id="ARBA00022517"/>
    </source>
</evidence>
<evidence type="ECO:0000313" key="8">
    <source>
        <dbReference type="EMBL" id="CAE0448533.1"/>
    </source>
</evidence>
<evidence type="ECO:0000256" key="2">
    <source>
        <dbReference type="ARBA" id="ARBA00009418"/>
    </source>
</evidence>
<keyword evidence="3 6" id="KW-0690">Ribosome biogenesis</keyword>
<comment type="subcellular location">
    <subcellularLocation>
        <location evidence="1 6">Nucleus</location>
        <location evidence="1 6">Nucleolus</location>
    </subcellularLocation>
</comment>
<organism evidence="8">
    <name type="scientific">Aplanochytrium stocchinoi</name>
    <dbReference type="NCBI Taxonomy" id="215587"/>
    <lineage>
        <taxon>Eukaryota</taxon>
        <taxon>Sar</taxon>
        <taxon>Stramenopiles</taxon>
        <taxon>Bigyra</taxon>
        <taxon>Labyrinthulomycetes</taxon>
        <taxon>Thraustochytrida</taxon>
        <taxon>Thraustochytriidae</taxon>
        <taxon>Aplanochytrium</taxon>
    </lineage>
</organism>
<reference evidence="8" key="1">
    <citation type="submission" date="2021-01" db="EMBL/GenBank/DDBJ databases">
        <authorList>
            <person name="Corre E."/>
            <person name="Pelletier E."/>
            <person name="Niang G."/>
            <person name="Scheremetjew M."/>
            <person name="Finn R."/>
            <person name="Kale V."/>
            <person name="Holt S."/>
            <person name="Cochrane G."/>
            <person name="Meng A."/>
            <person name="Brown T."/>
            <person name="Cohen L."/>
        </authorList>
    </citation>
    <scope>NUCLEOTIDE SEQUENCE</scope>
    <source>
        <strain evidence="8">GSBS06</strain>
    </source>
</reference>
<feature type="region of interest" description="Disordered" evidence="7">
    <location>
        <begin position="1"/>
        <end position="25"/>
    </location>
</feature>
<dbReference type="EMBL" id="HBIN01024931">
    <property type="protein sequence ID" value="CAE0448533.1"/>
    <property type="molecule type" value="Transcribed_RNA"/>
</dbReference>
<evidence type="ECO:0000256" key="6">
    <source>
        <dbReference type="RuleBase" id="RU368027"/>
    </source>
</evidence>
<evidence type="ECO:0000256" key="1">
    <source>
        <dbReference type="ARBA" id="ARBA00004604"/>
    </source>
</evidence>
<comment type="subunit">
    <text evidence="6">Associates with 90S and pre-40S pre-ribosomal particles.</text>
</comment>
<gene>
    <name evidence="8" type="ORF">ASTO00021_LOCUS18498</name>
</gene>
<evidence type="ECO:0000256" key="4">
    <source>
        <dbReference type="ARBA" id="ARBA00022552"/>
    </source>
</evidence>
<feature type="compositionally biased region" description="Basic and acidic residues" evidence="7">
    <location>
        <begin position="68"/>
        <end position="78"/>
    </location>
</feature>
<keyword evidence="6" id="KW-0687">Ribonucleoprotein</keyword>
<dbReference type="PANTHER" id="PTHR21738:SF0">
    <property type="entry name" value="RIBOSOMAL RNA PROCESSING PROTEIN 36 HOMOLOG"/>
    <property type="match status" value="1"/>
</dbReference>
<dbReference type="GO" id="GO:0000462">
    <property type="term" value="P:maturation of SSU-rRNA from tricistronic rRNA transcript (SSU-rRNA, 5.8S rRNA, LSU-rRNA)"/>
    <property type="evidence" value="ECO:0007669"/>
    <property type="project" value="TreeGrafter"/>
</dbReference>
<evidence type="ECO:0000256" key="5">
    <source>
        <dbReference type="ARBA" id="ARBA00023242"/>
    </source>
</evidence>
<feature type="region of interest" description="Disordered" evidence="7">
    <location>
        <begin position="38"/>
        <end position="111"/>
    </location>
</feature>
<dbReference type="InterPro" id="IPR009292">
    <property type="entry name" value="RRP36"/>
</dbReference>
<dbReference type="GO" id="GO:0005730">
    <property type="term" value="C:nucleolus"/>
    <property type="evidence" value="ECO:0007669"/>
    <property type="project" value="UniProtKB-SubCell"/>
</dbReference>
<feature type="compositionally biased region" description="Basic residues" evidence="7">
    <location>
        <begin position="295"/>
        <end position="309"/>
    </location>
</feature>
<accession>A0A7S3V353</accession>
<name>A0A7S3V353_9STRA</name>
<proteinExistence type="inferred from homology"/>
<feature type="compositionally biased region" description="Low complexity" evidence="7">
    <location>
        <begin position="51"/>
        <end position="61"/>
    </location>
</feature>
<keyword evidence="5 6" id="KW-0539">Nucleus</keyword>
<feature type="region of interest" description="Disordered" evidence="7">
    <location>
        <begin position="259"/>
        <end position="278"/>
    </location>
</feature>
<dbReference type="GO" id="GO:0030686">
    <property type="term" value="C:90S preribosome"/>
    <property type="evidence" value="ECO:0007669"/>
    <property type="project" value="TreeGrafter"/>
</dbReference>
<dbReference type="AlphaFoldDB" id="A0A7S3V353"/>
<feature type="region of interest" description="Disordered" evidence="7">
    <location>
        <begin position="291"/>
        <end position="312"/>
    </location>
</feature>
<dbReference type="Pfam" id="PF06102">
    <property type="entry name" value="RRP36"/>
    <property type="match status" value="1"/>
</dbReference>
<sequence>MSSSLGRKSDNLSDTDSLSDGSEDEAAIYAKKLREKLRRKGKGVSAKADPNSSESSDSDNVSSEEDEDKVKQEDRDSESGSNWSDSDEEEEEEEKEADGVKGNGDVKLQQELRESLRELPLKRLEKLKRDGINGIPLHKALGLPGPGSINNWLAGNFTNEKMTDTGNNEPLSKATKEEKYTIEKRRNKHAPLEVSSKQRVSRFRQVVHVPQAKRRDPRFDSLSGELKPDLFDKSYSFIDEYRDKEIEDLKAALKRDGKLRRKKNRKGRKGKKILEESEKSEMMAKLTRLQQEKAARKRNRTSRKVKSKANKLESEKVAAGLKRPFYLKKRDLKELELKEKYEGLKNEGKGKLDKYIAKRRKKNAQKERTLLPWQQ</sequence>
<comment type="function">
    <text evidence="6">Component of the 90S pre-ribosome involved in the maturation of rRNAs. Required for early cleavages of the pre-RNAs in the 40S ribosomal subunit maturation pathway.</text>
</comment>
<keyword evidence="4 6" id="KW-0698">rRNA processing</keyword>
<feature type="compositionally biased region" description="Acidic residues" evidence="7">
    <location>
        <begin position="85"/>
        <end position="96"/>
    </location>
</feature>